<dbReference type="Pfam" id="PF13561">
    <property type="entry name" value="adh_short_C2"/>
    <property type="match status" value="1"/>
</dbReference>
<keyword evidence="2" id="KW-0560">Oxidoreductase</keyword>
<dbReference type="InterPro" id="IPR002347">
    <property type="entry name" value="SDR_fam"/>
</dbReference>
<dbReference type="InterPro" id="IPR036291">
    <property type="entry name" value="NAD(P)-bd_dom_sf"/>
</dbReference>
<evidence type="ECO:0000256" key="1">
    <source>
        <dbReference type="ARBA" id="ARBA00006484"/>
    </source>
</evidence>
<dbReference type="NCBIfam" id="NF005559">
    <property type="entry name" value="PRK07231.1"/>
    <property type="match status" value="1"/>
</dbReference>
<dbReference type="PRINTS" id="PR00081">
    <property type="entry name" value="GDHRDH"/>
</dbReference>
<gene>
    <name evidence="3" type="ordered locus">Sinac_3785</name>
</gene>
<dbReference type="InterPro" id="IPR020904">
    <property type="entry name" value="Sc_DH/Rdtase_CS"/>
</dbReference>
<evidence type="ECO:0000256" key="2">
    <source>
        <dbReference type="ARBA" id="ARBA00023002"/>
    </source>
</evidence>
<dbReference type="GO" id="GO:0016616">
    <property type="term" value="F:oxidoreductase activity, acting on the CH-OH group of donors, NAD or NADP as acceptor"/>
    <property type="evidence" value="ECO:0007669"/>
    <property type="project" value="TreeGrafter"/>
</dbReference>
<dbReference type="PRINTS" id="PR00080">
    <property type="entry name" value="SDRFAMILY"/>
</dbReference>
<dbReference type="PANTHER" id="PTHR42760:SF83">
    <property type="entry name" value="(3R)-3-HYDROXYACYL-COA DEHYDROGENASE"/>
    <property type="match status" value="1"/>
</dbReference>
<keyword evidence="4" id="KW-1185">Reference proteome</keyword>
<dbReference type="SUPFAM" id="SSF51735">
    <property type="entry name" value="NAD(P)-binding Rossmann-fold domains"/>
    <property type="match status" value="1"/>
</dbReference>
<dbReference type="STRING" id="886293.Sinac_3785"/>
<dbReference type="eggNOG" id="COG1028">
    <property type="taxonomic scope" value="Bacteria"/>
</dbReference>
<dbReference type="AlphaFoldDB" id="L0DGT1"/>
<sequence length="270" mass="28525">MTLTGKVAIVTGAGSRRGIGRAIALGLAREGADVAVTEWAGEGVADEIRALGRRSLAAAIDVADAPAVRQFVAAVAREFGHIDILVNNAGFCEFVPFLDLTEDLWDRTLAVNLKGFFLFGQCVARQMVLQGRGGKILNISSQAAEAAGEEKVHYCVSKAGVKMLTQGMALELARHRIQVNAIAPGTIDTEIVRQPNIQALVERERQHSTIPLGRMGTAADLVGAALFLCSPASDYVTGAALLVDGGMLSGSLLPEEFRTANFPKDLGQSI</sequence>
<dbReference type="Gene3D" id="3.40.50.720">
    <property type="entry name" value="NAD(P)-binding Rossmann-like Domain"/>
    <property type="match status" value="1"/>
</dbReference>
<name>L0DGT1_SINAD</name>
<organism evidence="3 4">
    <name type="scientific">Singulisphaera acidiphila (strain ATCC BAA-1392 / DSM 18658 / VKM B-2454 / MOB10)</name>
    <dbReference type="NCBI Taxonomy" id="886293"/>
    <lineage>
        <taxon>Bacteria</taxon>
        <taxon>Pseudomonadati</taxon>
        <taxon>Planctomycetota</taxon>
        <taxon>Planctomycetia</taxon>
        <taxon>Isosphaerales</taxon>
        <taxon>Isosphaeraceae</taxon>
        <taxon>Singulisphaera</taxon>
    </lineage>
</organism>
<dbReference type="EMBL" id="CP003364">
    <property type="protein sequence ID" value="AGA28018.1"/>
    <property type="molecule type" value="Genomic_DNA"/>
</dbReference>
<dbReference type="RefSeq" id="WP_015247157.1">
    <property type="nucleotide sequence ID" value="NC_019892.1"/>
</dbReference>
<reference evidence="3 4" key="1">
    <citation type="submission" date="2012-02" db="EMBL/GenBank/DDBJ databases">
        <title>Complete sequence of chromosome of Singulisphaera acidiphila DSM 18658.</title>
        <authorList>
            <consortium name="US DOE Joint Genome Institute (JGI-PGF)"/>
            <person name="Lucas S."/>
            <person name="Copeland A."/>
            <person name="Lapidus A."/>
            <person name="Glavina del Rio T."/>
            <person name="Dalin E."/>
            <person name="Tice H."/>
            <person name="Bruce D."/>
            <person name="Goodwin L."/>
            <person name="Pitluck S."/>
            <person name="Peters L."/>
            <person name="Ovchinnikova G."/>
            <person name="Chertkov O."/>
            <person name="Kyrpides N."/>
            <person name="Mavromatis K."/>
            <person name="Ivanova N."/>
            <person name="Brettin T."/>
            <person name="Detter J.C."/>
            <person name="Han C."/>
            <person name="Larimer F."/>
            <person name="Land M."/>
            <person name="Hauser L."/>
            <person name="Markowitz V."/>
            <person name="Cheng J.-F."/>
            <person name="Hugenholtz P."/>
            <person name="Woyke T."/>
            <person name="Wu D."/>
            <person name="Tindall B."/>
            <person name="Pomrenke H."/>
            <person name="Brambilla E."/>
            <person name="Klenk H.-P."/>
            <person name="Eisen J.A."/>
        </authorList>
    </citation>
    <scope>NUCLEOTIDE SEQUENCE [LARGE SCALE GENOMIC DNA]</scope>
    <source>
        <strain evidence="4">ATCC BAA-1392 / DSM 18658 / VKM B-2454 / MOB10</strain>
    </source>
</reference>
<dbReference type="PANTHER" id="PTHR42760">
    <property type="entry name" value="SHORT-CHAIN DEHYDROGENASES/REDUCTASES FAMILY MEMBER"/>
    <property type="match status" value="1"/>
</dbReference>
<accession>L0DGT1</accession>
<dbReference type="GO" id="GO:0048038">
    <property type="term" value="F:quinone binding"/>
    <property type="evidence" value="ECO:0007669"/>
    <property type="project" value="TreeGrafter"/>
</dbReference>
<dbReference type="KEGG" id="saci:Sinac_3785"/>
<proteinExistence type="inferred from homology"/>
<dbReference type="HOGENOM" id="CLU_010194_1_3_0"/>
<dbReference type="Proteomes" id="UP000010798">
    <property type="component" value="Chromosome"/>
</dbReference>
<dbReference type="GO" id="GO:0006633">
    <property type="term" value="P:fatty acid biosynthetic process"/>
    <property type="evidence" value="ECO:0007669"/>
    <property type="project" value="TreeGrafter"/>
</dbReference>
<comment type="similarity">
    <text evidence="1">Belongs to the short-chain dehydrogenases/reductases (SDR) family.</text>
</comment>
<dbReference type="FunFam" id="3.40.50.720:FF:000084">
    <property type="entry name" value="Short-chain dehydrogenase reductase"/>
    <property type="match status" value="1"/>
</dbReference>
<protein>
    <recommendedName>
        <fullName evidence="5">Short-chain alcohol dehydrogenase like protein</fullName>
    </recommendedName>
</protein>
<evidence type="ECO:0000313" key="3">
    <source>
        <dbReference type="EMBL" id="AGA28018.1"/>
    </source>
</evidence>
<dbReference type="PROSITE" id="PS00061">
    <property type="entry name" value="ADH_SHORT"/>
    <property type="match status" value="1"/>
</dbReference>
<evidence type="ECO:0000313" key="4">
    <source>
        <dbReference type="Proteomes" id="UP000010798"/>
    </source>
</evidence>
<evidence type="ECO:0008006" key="5">
    <source>
        <dbReference type="Google" id="ProtNLM"/>
    </source>
</evidence>